<dbReference type="Proteomes" id="UP001054902">
    <property type="component" value="Unassembled WGS sequence"/>
</dbReference>
<gene>
    <name evidence="2" type="ORF">CTEN210_18477</name>
</gene>
<proteinExistence type="predicted"/>
<dbReference type="AlphaFoldDB" id="A0AAD3DEU0"/>
<feature type="compositionally biased region" description="Basic and acidic residues" evidence="1">
    <location>
        <begin position="347"/>
        <end position="360"/>
    </location>
</feature>
<feature type="region of interest" description="Disordered" evidence="1">
    <location>
        <begin position="187"/>
        <end position="335"/>
    </location>
</feature>
<accession>A0AAD3DEU0</accession>
<feature type="compositionally biased region" description="Basic and acidic residues" evidence="1">
    <location>
        <begin position="306"/>
        <end position="335"/>
    </location>
</feature>
<feature type="compositionally biased region" description="Basic and acidic residues" evidence="1">
    <location>
        <begin position="257"/>
        <end position="286"/>
    </location>
</feature>
<evidence type="ECO:0000313" key="3">
    <source>
        <dbReference type="Proteomes" id="UP001054902"/>
    </source>
</evidence>
<feature type="compositionally biased region" description="Polar residues" evidence="1">
    <location>
        <begin position="389"/>
        <end position="400"/>
    </location>
</feature>
<comment type="caution">
    <text evidence="2">The sequence shown here is derived from an EMBL/GenBank/DDBJ whole genome shotgun (WGS) entry which is preliminary data.</text>
</comment>
<evidence type="ECO:0000313" key="2">
    <source>
        <dbReference type="EMBL" id="GFH62001.1"/>
    </source>
</evidence>
<feature type="region of interest" description="Disordered" evidence="1">
    <location>
        <begin position="1"/>
        <end position="29"/>
    </location>
</feature>
<feature type="compositionally biased region" description="Basic and acidic residues" evidence="1">
    <location>
        <begin position="402"/>
        <end position="446"/>
    </location>
</feature>
<feature type="region of interest" description="Disordered" evidence="1">
    <location>
        <begin position="347"/>
        <end position="448"/>
    </location>
</feature>
<evidence type="ECO:0000256" key="1">
    <source>
        <dbReference type="SAM" id="MobiDB-lite"/>
    </source>
</evidence>
<reference evidence="2 3" key="1">
    <citation type="journal article" date="2021" name="Sci. Rep.">
        <title>The genome of the diatom Chaetoceros tenuissimus carries an ancient integrated fragment of an extant virus.</title>
        <authorList>
            <person name="Hongo Y."/>
            <person name="Kimura K."/>
            <person name="Takaki Y."/>
            <person name="Yoshida Y."/>
            <person name="Baba S."/>
            <person name="Kobayashi G."/>
            <person name="Nagasaki K."/>
            <person name="Hano T."/>
            <person name="Tomaru Y."/>
        </authorList>
    </citation>
    <scope>NUCLEOTIDE SEQUENCE [LARGE SCALE GENOMIC DNA]</scope>
    <source>
        <strain evidence="2 3">NIES-3715</strain>
    </source>
</reference>
<dbReference type="EMBL" id="BLLK01000075">
    <property type="protein sequence ID" value="GFH62001.1"/>
    <property type="molecule type" value="Genomic_DNA"/>
</dbReference>
<protein>
    <submittedName>
        <fullName evidence="2">Uncharacterized protein</fullName>
    </submittedName>
</protein>
<keyword evidence="3" id="KW-1185">Reference proteome</keyword>
<sequence length="815" mass="94837">MGNSNSSSVKNEEERIRVKQEECHDGTDDASDLQISIDLEMIYKFYSLGFVKVEEDADDGETQSSRIIHWPVLQVDPFDAPEKIYKKWLKECKNSTSECKLYLLYQYGVDEFIVRSPSLIVSYEEGIKRGFDLIPDHIFTKLKRGKPLLTVEVCLIQSLQKLQIEARKEKLDRKNLCWKGSKKHGTWVAKRKRDKNDELKRSNKRRNTNAVPSVISVPESKVNTNSQMSPGLYQAPATSSFNKKRSKKLDDVESFMQEDKDIAERVKERRQTSNQKYEKAFEAESSKRKRNKLDNLESFMEEDKDIAEKEKERRQIRNHNEDKVEAETSKKESKKFDCRGFNEEEKGSVVRVTDRSQKFNDEDEKASIESFSAEESVSDEDLPELVNIVKTQQSSHQAQVKTEIENGDSKIHVNERDESILSKNDSTRRNKSDMKEHSSSHPHENRLPNACIMRPTQELNPQSFPQQDQKQEPIVTEEKGGAISVEFGSGYCDEEEDKSMSNSEIEHNAEQTIPKEFRDINIFEVHNERTICFKHWCLSRMSKSIKAKFHEVMFARYEGKLYPISVLSPFDLFPCDYQSAYLREYLFDDGYALIYYYGSARNLGISPESDLVEFKDGVSEFNQALNEIKECKKNGLRYSKSDLKIMTLGFEKAKEDLKRPTDERLKEFLTYEQAKFKFLQKVDKDVVNDYRKIGTIQHRGKQVPVLQICPLEIDGGSVVEKFTDMIMHKKHNTQRRCVFIYGDKTKHVYKFVDATHIQPMEDGQSPSAQILDKINSKRGLTIEERETYARWKHMKLDMQVYRFQRPASLALPEDL</sequence>
<organism evidence="2 3">
    <name type="scientific">Chaetoceros tenuissimus</name>
    <dbReference type="NCBI Taxonomy" id="426638"/>
    <lineage>
        <taxon>Eukaryota</taxon>
        <taxon>Sar</taxon>
        <taxon>Stramenopiles</taxon>
        <taxon>Ochrophyta</taxon>
        <taxon>Bacillariophyta</taxon>
        <taxon>Coscinodiscophyceae</taxon>
        <taxon>Chaetocerotophycidae</taxon>
        <taxon>Chaetocerotales</taxon>
        <taxon>Chaetocerotaceae</taxon>
        <taxon>Chaetoceros</taxon>
    </lineage>
</organism>
<name>A0AAD3DEU0_9STRA</name>
<feature type="compositionally biased region" description="Basic and acidic residues" evidence="1">
    <location>
        <begin position="10"/>
        <end position="27"/>
    </location>
</feature>